<evidence type="ECO:0000313" key="2">
    <source>
        <dbReference type="EMBL" id="MDV2077853.1"/>
    </source>
</evidence>
<dbReference type="PANTHER" id="PTHR35519:SF2">
    <property type="entry name" value="PH DOMAIN PROTEIN"/>
    <property type="match status" value="1"/>
</dbReference>
<gene>
    <name evidence="2" type="ORF">RYS15_04130</name>
</gene>
<dbReference type="Proteomes" id="UP001269819">
    <property type="component" value="Unassembled WGS sequence"/>
</dbReference>
<proteinExistence type="predicted"/>
<keyword evidence="1" id="KW-0472">Membrane</keyword>
<feature type="transmembrane region" description="Helical" evidence="1">
    <location>
        <begin position="52"/>
        <end position="72"/>
    </location>
</feature>
<protein>
    <submittedName>
        <fullName evidence="2">DUF4112 domain-containing protein</fullName>
    </submittedName>
</protein>
<feature type="transmembrane region" description="Helical" evidence="1">
    <location>
        <begin position="139"/>
        <end position="157"/>
    </location>
</feature>
<feature type="transmembrane region" description="Helical" evidence="1">
    <location>
        <begin position="84"/>
        <end position="105"/>
    </location>
</feature>
<comment type="caution">
    <text evidence="2">The sequence shown here is derived from an EMBL/GenBank/DDBJ whole genome shotgun (WGS) entry which is preliminary data.</text>
</comment>
<dbReference type="RefSeq" id="WP_316972723.1">
    <property type="nucleotide sequence ID" value="NZ_JAWIIJ010000002.1"/>
</dbReference>
<sequence length="169" mass="18730">MTKLPSETTNGLSGVERQRHQQALARLDRYARRLDSQFRIPFTRIRFGLDPLIGLLPGIGDLLGLGLSLYLVVEAIRLGAGPALVVRMLANLGLEFLVGLVPVLGDAFDLMYRANDRNAAMLRRHIERQLEPPRQGRSWLSWLMVAACLVLVALLAYRLGQLLLAAGGY</sequence>
<dbReference type="InterPro" id="IPR025187">
    <property type="entry name" value="DUF4112"/>
</dbReference>
<accession>A0ABU3VUA6</accession>
<name>A0ABU3VUA6_9GAMM</name>
<evidence type="ECO:0000313" key="3">
    <source>
        <dbReference type="Proteomes" id="UP001269819"/>
    </source>
</evidence>
<keyword evidence="3" id="KW-1185">Reference proteome</keyword>
<keyword evidence="1" id="KW-0812">Transmembrane</keyword>
<dbReference type="Pfam" id="PF13430">
    <property type="entry name" value="DUF4112"/>
    <property type="match status" value="1"/>
</dbReference>
<keyword evidence="1" id="KW-1133">Transmembrane helix</keyword>
<dbReference type="EMBL" id="JAWIIJ010000002">
    <property type="protein sequence ID" value="MDV2077853.1"/>
    <property type="molecule type" value="Genomic_DNA"/>
</dbReference>
<dbReference type="PANTHER" id="PTHR35519">
    <property type="entry name" value="MEMBRANE PROTEINS"/>
    <property type="match status" value="1"/>
</dbReference>
<organism evidence="2 3">
    <name type="scientific">Marinobacter xestospongiae</name>
    <dbReference type="NCBI Taxonomy" id="994319"/>
    <lineage>
        <taxon>Bacteria</taxon>
        <taxon>Pseudomonadati</taxon>
        <taxon>Pseudomonadota</taxon>
        <taxon>Gammaproteobacteria</taxon>
        <taxon>Pseudomonadales</taxon>
        <taxon>Marinobacteraceae</taxon>
        <taxon>Marinobacter</taxon>
    </lineage>
</organism>
<evidence type="ECO:0000256" key="1">
    <source>
        <dbReference type="SAM" id="Phobius"/>
    </source>
</evidence>
<reference evidence="2 3" key="1">
    <citation type="submission" date="2023-10" db="EMBL/GenBank/DDBJ databases">
        <title>Characteristics and mechanism of a salt-tolerant marine origin heterotrophic nitrifying- aerobic denitrifying bacteria Marinobacter xestospongiae HN1.</title>
        <authorList>
            <person name="Qi R."/>
        </authorList>
    </citation>
    <scope>NUCLEOTIDE SEQUENCE [LARGE SCALE GENOMIC DNA]</scope>
    <source>
        <strain evidence="2 3">HN1</strain>
    </source>
</reference>